<name>A0A0M0JKN8_9EUKA</name>
<organism evidence="2 3">
    <name type="scientific">Chrysochromulina tobinii</name>
    <dbReference type="NCBI Taxonomy" id="1460289"/>
    <lineage>
        <taxon>Eukaryota</taxon>
        <taxon>Haptista</taxon>
        <taxon>Haptophyta</taxon>
        <taxon>Prymnesiophyceae</taxon>
        <taxon>Prymnesiales</taxon>
        <taxon>Chrysochromulinaceae</taxon>
        <taxon>Chrysochromulina</taxon>
    </lineage>
</organism>
<evidence type="ECO:0000313" key="2">
    <source>
        <dbReference type="EMBL" id="KOO26823.1"/>
    </source>
</evidence>
<feature type="compositionally biased region" description="Low complexity" evidence="1">
    <location>
        <begin position="142"/>
        <end position="158"/>
    </location>
</feature>
<dbReference type="EMBL" id="JWZX01002796">
    <property type="protein sequence ID" value="KOO26823.1"/>
    <property type="molecule type" value="Genomic_DNA"/>
</dbReference>
<keyword evidence="3" id="KW-1185">Reference proteome</keyword>
<dbReference type="Proteomes" id="UP000037460">
    <property type="component" value="Unassembled WGS sequence"/>
</dbReference>
<dbReference type="AlphaFoldDB" id="A0A0M0JKN8"/>
<comment type="caution">
    <text evidence="2">The sequence shown here is derived from an EMBL/GenBank/DDBJ whole genome shotgun (WGS) entry which is preliminary data.</text>
</comment>
<feature type="region of interest" description="Disordered" evidence="1">
    <location>
        <begin position="142"/>
        <end position="163"/>
    </location>
</feature>
<protein>
    <submittedName>
        <fullName evidence="2">Uncharacterized protein</fullName>
    </submittedName>
</protein>
<gene>
    <name evidence="2" type="ORF">Ctob_006432</name>
</gene>
<proteinExistence type="predicted"/>
<accession>A0A0M0JKN8</accession>
<feature type="region of interest" description="Disordered" evidence="1">
    <location>
        <begin position="211"/>
        <end position="245"/>
    </location>
</feature>
<evidence type="ECO:0000256" key="1">
    <source>
        <dbReference type="SAM" id="MobiDB-lite"/>
    </source>
</evidence>
<reference evidence="3" key="1">
    <citation type="journal article" date="2015" name="PLoS Genet.">
        <title>Genome Sequence and Transcriptome Analyses of Chrysochromulina tobin: Metabolic Tools for Enhanced Algal Fitness in the Prominent Order Prymnesiales (Haptophyceae).</title>
        <authorList>
            <person name="Hovde B.T."/>
            <person name="Deodato C.R."/>
            <person name="Hunsperger H.M."/>
            <person name="Ryken S.A."/>
            <person name="Yost W."/>
            <person name="Jha R.K."/>
            <person name="Patterson J."/>
            <person name="Monnat R.J. Jr."/>
            <person name="Barlow S.B."/>
            <person name="Starkenburg S.R."/>
            <person name="Cattolico R.A."/>
        </authorList>
    </citation>
    <scope>NUCLEOTIDE SEQUENCE</scope>
    <source>
        <strain evidence="3">CCMP291</strain>
    </source>
</reference>
<sequence>MRFPEAPEEQCAIVAHHWALDVWASETNVVADTSDDADAKDDADAEPSVSADRSGALPTECAGGTSLVVLDAFNMSCRVLHRGVEIALLKHAARDSASRGALLLALPLIPTTGERKGNQLMQRFVTRLHTWLDQTRPHLANAPASAPISSPRAPITAPKAPMTAPEAPITARFVRVFVGPRATPATALLLRASELEALDVSAWLDAVQDADDDEAEANHQRPSEGPSEGPSEMQAEAAAPDRPRCWDALLEHASQMRAGIVQEVVAAASRR</sequence>
<evidence type="ECO:0000313" key="3">
    <source>
        <dbReference type="Proteomes" id="UP000037460"/>
    </source>
</evidence>
<feature type="region of interest" description="Disordered" evidence="1">
    <location>
        <begin position="33"/>
        <end position="57"/>
    </location>
</feature>
<feature type="compositionally biased region" description="Acidic residues" evidence="1">
    <location>
        <begin position="33"/>
        <end position="45"/>
    </location>
</feature>